<proteinExistence type="predicted"/>
<sequence>MPTMIALFTPLAIALSSFEFRLNLLLPGHFFRAKTPGPIASLQI</sequence>
<accession>A0A381TCY8</accession>
<dbReference type="AlphaFoldDB" id="A0A381TCY8"/>
<gene>
    <name evidence="1" type="ORF">METZ01_LOCUS66302</name>
</gene>
<name>A0A381TCY8_9ZZZZ</name>
<reference evidence="1" key="1">
    <citation type="submission" date="2018-05" db="EMBL/GenBank/DDBJ databases">
        <authorList>
            <person name="Lanie J.A."/>
            <person name="Ng W.-L."/>
            <person name="Kazmierczak K.M."/>
            <person name="Andrzejewski T.M."/>
            <person name="Davidsen T.M."/>
            <person name="Wayne K.J."/>
            <person name="Tettelin H."/>
            <person name="Glass J.I."/>
            <person name="Rusch D."/>
            <person name="Podicherti R."/>
            <person name="Tsui H.-C.T."/>
            <person name="Winkler M.E."/>
        </authorList>
    </citation>
    <scope>NUCLEOTIDE SEQUENCE</scope>
</reference>
<protein>
    <submittedName>
        <fullName evidence="1">Uncharacterized protein</fullName>
    </submittedName>
</protein>
<organism evidence="1">
    <name type="scientific">marine metagenome</name>
    <dbReference type="NCBI Taxonomy" id="408172"/>
    <lineage>
        <taxon>unclassified sequences</taxon>
        <taxon>metagenomes</taxon>
        <taxon>ecological metagenomes</taxon>
    </lineage>
</organism>
<dbReference type="EMBL" id="UINC01004321">
    <property type="protein sequence ID" value="SVA13448.1"/>
    <property type="molecule type" value="Genomic_DNA"/>
</dbReference>
<evidence type="ECO:0000313" key="1">
    <source>
        <dbReference type="EMBL" id="SVA13448.1"/>
    </source>
</evidence>